<dbReference type="InterPro" id="IPR012332">
    <property type="entry name" value="Autotransporter_pectin_lyase_C"/>
</dbReference>
<dbReference type="Gene3D" id="2.160.20.20">
    <property type="match status" value="1"/>
</dbReference>
<protein>
    <submittedName>
        <fullName evidence="4">Autotransporter outer membrane beta-barrel domain-containing protein</fullName>
    </submittedName>
</protein>
<dbReference type="PROSITE" id="PS51208">
    <property type="entry name" value="AUTOTRANSPORTER"/>
    <property type="match status" value="1"/>
</dbReference>
<accession>A0A974NE50</accession>
<feature type="domain" description="Autotransporter" evidence="3">
    <location>
        <begin position="592"/>
        <end position="862"/>
    </location>
</feature>
<keyword evidence="1" id="KW-0732">Signal</keyword>
<dbReference type="PRINTS" id="PR01484">
    <property type="entry name" value="PRTACTNFAMLY"/>
</dbReference>
<dbReference type="RefSeq" id="WP_201090689.1">
    <property type="nucleotide sequence ID" value="NZ_CP067393.1"/>
</dbReference>
<feature type="compositionally biased region" description="Gly residues" evidence="2">
    <location>
        <begin position="535"/>
        <end position="553"/>
    </location>
</feature>
<dbReference type="GO" id="GO:0019867">
    <property type="term" value="C:outer membrane"/>
    <property type="evidence" value="ECO:0007669"/>
    <property type="project" value="InterPro"/>
</dbReference>
<sequence>MTIVKTFSLKNLESAIKKNTAQIYEEKEIFNTHTHDVEITSCIATLFFALFFHAGSSVATVYTGDIDVGSGQDLSYTFSGDDILQGNLTVHDTGIVRVSTLDDVSVTGRIEGTLGGHLYLTAGGDSTFHGVLDINNGAHANIYLYGNAHYIGDLLLESSGGMVELNLADDAEISGQITGGSSTNITVRARDRTTMSSGLTVTSGGKLTLYLSDSASLHGPIISESGSSVLDLYASGTSFVDGDLTVQGSGTSHFTLWDSASYTGNMDVSGSGILTFTTNDNTTISGDLTTLGGSQSTFTLNDASRWVGNVNTEPGGSTTVTLNDSSNLTGDLFTGAGTTATFTLNGNSWLKGSSAIEWGNADISLNGSGTAWYVTQSNRISAANGATGTQYASAVSNLSLSDGAWVYLGAQNYNMNGAANRVQLDILNLSGNGNFELRPHVNGIGVGAYNDGDLIHVTNTGGSHSLLVPSAQLGLGSVAVNGQEVLKLVHSVDGGGSFSLYQGKSVDIGQYTYKLIQNSDGHWYLVADGGVTNPGGGGGGGGSGSGGGGGTGTGVPPDLNRPAETSSNFITTNYVITYIELQTLLQRMGDLRHTREGDVWARSFVGRLDATEFHQLSKYSMDYYGIQFGADKNLSSISDKFFVGVMGGYTWGSPEHDKSSSDMKSFHAGLYALWGTEDDLYIDATAKVSHIRNQFKTSDSQGMTVKGDGSSNAYTFGLEIGKRFYFAENRQGFYVEPQVQGVYTYQNKVSFSSNNGLDTKMSAYDSTLFRAGGLMGYNLKESQIPLNVYLKAGYVREFTADVDVHYNKVFHNNYNYKGEWLDVGLGVTGEIANRHSLYVDVDYASGSRFDKKQVNVGYRFVF</sequence>
<dbReference type="InterPro" id="IPR036709">
    <property type="entry name" value="Autotransporte_beta_dom_sf"/>
</dbReference>
<evidence type="ECO:0000259" key="3">
    <source>
        <dbReference type="PROSITE" id="PS51208"/>
    </source>
</evidence>
<evidence type="ECO:0000256" key="2">
    <source>
        <dbReference type="SAM" id="MobiDB-lite"/>
    </source>
</evidence>
<dbReference type="InterPro" id="IPR051551">
    <property type="entry name" value="Autotransporter_adhesion"/>
</dbReference>
<proteinExistence type="predicted"/>
<dbReference type="Pfam" id="PF03797">
    <property type="entry name" value="Autotransporter"/>
    <property type="match status" value="1"/>
</dbReference>
<dbReference type="KEGG" id="eaz:JHT90_10305"/>
<dbReference type="AlphaFoldDB" id="A0A974NE50"/>
<name>A0A974NE50_9GAMM</name>
<dbReference type="SMART" id="SM00869">
    <property type="entry name" value="Autotransporter"/>
    <property type="match status" value="1"/>
</dbReference>
<dbReference type="PANTHER" id="PTHR35037:SF3">
    <property type="entry name" value="C-TERMINAL REGION OF AIDA-LIKE PROTEIN"/>
    <property type="match status" value="1"/>
</dbReference>
<feature type="region of interest" description="Disordered" evidence="2">
    <location>
        <begin position="535"/>
        <end position="563"/>
    </location>
</feature>
<reference evidence="4 5" key="1">
    <citation type="submission" date="2021-01" db="EMBL/GenBank/DDBJ databases">
        <title>Entomomonas sp. F2A isolated from a house cricket (Acheta domesticus).</title>
        <authorList>
            <person name="Spergser J."/>
            <person name="Busse H.-J."/>
        </authorList>
    </citation>
    <scope>NUCLEOTIDE SEQUENCE [LARGE SCALE GENOMIC DNA]</scope>
    <source>
        <strain evidence="4 5">F2A</strain>
    </source>
</reference>
<evidence type="ECO:0000313" key="5">
    <source>
        <dbReference type="Proteomes" id="UP000595278"/>
    </source>
</evidence>
<evidence type="ECO:0000313" key="4">
    <source>
        <dbReference type="EMBL" id="QQP84792.1"/>
    </source>
</evidence>
<organism evidence="4 5">
    <name type="scientific">Entomomonas asaccharolytica</name>
    <dbReference type="NCBI Taxonomy" id="2785331"/>
    <lineage>
        <taxon>Bacteria</taxon>
        <taxon>Pseudomonadati</taxon>
        <taxon>Pseudomonadota</taxon>
        <taxon>Gammaproteobacteria</taxon>
        <taxon>Pseudomonadales</taxon>
        <taxon>Pseudomonadaceae</taxon>
        <taxon>Entomomonas</taxon>
    </lineage>
</organism>
<dbReference type="PANTHER" id="PTHR35037">
    <property type="entry name" value="C-TERMINAL REGION OF AIDA-LIKE PROTEIN"/>
    <property type="match status" value="1"/>
</dbReference>
<dbReference type="Pfam" id="PF03212">
    <property type="entry name" value="Pertactin"/>
    <property type="match status" value="1"/>
</dbReference>
<dbReference type="InterPro" id="IPR004899">
    <property type="entry name" value="Pertactin_central"/>
</dbReference>
<gene>
    <name evidence="4" type="ORF">JHT90_10305</name>
</gene>
<dbReference type="InterPro" id="IPR006315">
    <property type="entry name" value="OM_autotransptr_brl_dom"/>
</dbReference>
<dbReference type="SUPFAM" id="SSF51126">
    <property type="entry name" value="Pectin lyase-like"/>
    <property type="match status" value="1"/>
</dbReference>
<dbReference type="Proteomes" id="UP000595278">
    <property type="component" value="Chromosome"/>
</dbReference>
<dbReference type="EMBL" id="CP067393">
    <property type="protein sequence ID" value="QQP84792.1"/>
    <property type="molecule type" value="Genomic_DNA"/>
</dbReference>
<dbReference type="InterPro" id="IPR005546">
    <property type="entry name" value="Autotransporte_beta"/>
</dbReference>
<keyword evidence="5" id="KW-1185">Reference proteome</keyword>
<dbReference type="Gene3D" id="2.40.128.130">
    <property type="entry name" value="Autotransporter beta-domain"/>
    <property type="match status" value="1"/>
</dbReference>
<dbReference type="InterPro" id="IPR011050">
    <property type="entry name" value="Pectin_lyase_fold/virulence"/>
</dbReference>
<dbReference type="NCBIfam" id="TIGR01414">
    <property type="entry name" value="autotrans_barl"/>
    <property type="match status" value="1"/>
</dbReference>
<dbReference type="InterPro" id="IPR003991">
    <property type="entry name" value="Pertactin_virulence_factor"/>
</dbReference>
<evidence type="ECO:0000256" key="1">
    <source>
        <dbReference type="ARBA" id="ARBA00022729"/>
    </source>
</evidence>
<dbReference type="SUPFAM" id="SSF103515">
    <property type="entry name" value="Autotransporter"/>
    <property type="match status" value="1"/>
</dbReference>